<dbReference type="Pfam" id="PF02357">
    <property type="entry name" value="NusG"/>
    <property type="match status" value="1"/>
</dbReference>
<evidence type="ECO:0000256" key="4">
    <source>
        <dbReference type="ARBA" id="ARBA00023163"/>
    </source>
</evidence>
<dbReference type="InterPro" id="IPR014722">
    <property type="entry name" value="Rib_uL2_dom2"/>
</dbReference>
<evidence type="ECO:0000313" key="11">
    <source>
        <dbReference type="Proteomes" id="UP000316095"/>
    </source>
</evidence>
<dbReference type="PANTHER" id="PTHR30265">
    <property type="entry name" value="RHO-INTERACTING TRANSCRIPTION TERMINATION FACTOR NUSG"/>
    <property type="match status" value="1"/>
</dbReference>
<dbReference type="GO" id="GO:0006353">
    <property type="term" value="P:DNA-templated transcription termination"/>
    <property type="evidence" value="ECO:0007669"/>
    <property type="project" value="UniProtKB-UniRule"/>
</dbReference>
<dbReference type="InterPro" id="IPR036735">
    <property type="entry name" value="NGN_dom_sf"/>
</dbReference>
<protein>
    <recommendedName>
        <fullName evidence="5 6">Transcription termination/antitermination protein NusG</fullName>
    </recommendedName>
</protein>
<accession>A0A5C5X8Y6</accession>
<feature type="domain" description="NusG-like N-terminal" evidence="9">
    <location>
        <begin position="24"/>
        <end position="132"/>
    </location>
</feature>
<keyword evidence="1 5" id="KW-0806">Transcription termination</keyword>
<name>A0A5C5X8Y6_9PLAN</name>
<dbReference type="InterPro" id="IPR015869">
    <property type="entry name" value="Transcrpt_antiterm_NusG_bac_CS"/>
</dbReference>
<dbReference type="EMBL" id="SJPG01000001">
    <property type="protein sequence ID" value="TWT59400.1"/>
    <property type="molecule type" value="Genomic_DNA"/>
</dbReference>
<evidence type="ECO:0000259" key="9">
    <source>
        <dbReference type="SMART" id="SM00738"/>
    </source>
</evidence>
<comment type="caution">
    <text evidence="10">The sequence shown here is derived from an EMBL/GenBank/DDBJ whole genome shotgun (WGS) entry which is preliminary data.</text>
</comment>
<dbReference type="SUPFAM" id="SSF82679">
    <property type="entry name" value="N-utilization substance G protein NusG, N-terminal domain"/>
    <property type="match status" value="1"/>
</dbReference>
<dbReference type="InterPro" id="IPR001062">
    <property type="entry name" value="Transcrpt_antiterm_NusG"/>
</dbReference>
<dbReference type="Gene3D" id="2.30.30.30">
    <property type="match status" value="1"/>
</dbReference>
<gene>
    <name evidence="5" type="primary">nusG</name>
    <name evidence="10" type="ORF">Pan54_01060</name>
</gene>
<dbReference type="InterPro" id="IPR043425">
    <property type="entry name" value="NusG-like"/>
</dbReference>
<dbReference type="InterPro" id="IPR008991">
    <property type="entry name" value="Translation_prot_SH3-like_sf"/>
</dbReference>
<dbReference type="PANTHER" id="PTHR30265:SF2">
    <property type="entry name" value="TRANSCRIPTION TERMINATION_ANTITERMINATION PROTEIN NUSG"/>
    <property type="match status" value="1"/>
</dbReference>
<evidence type="ECO:0000256" key="7">
    <source>
        <dbReference type="RuleBase" id="RU000538"/>
    </source>
</evidence>
<dbReference type="CDD" id="cd09891">
    <property type="entry name" value="NGN_Bact_1"/>
    <property type="match status" value="1"/>
</dbReference>
<dbReference type="Proteomes" id="UP000316095">
    <property type="component" value="Unassembled WGS sequence"/>
</dbReference>
<dbReference type="GO" id="GO:0006354">
    <property type="term" value="P:DNA-templated transcription elongation"/>
    <property type="evidence" value="ECO:0007669"/>
    <property type="project" value="UniProtKB-UniRule"/>
</dbReference>
<dbReference type="OrthoDB" id="9809075at2"/>
<evidence type="ECO:0000313" key="10">
    <source>
        <dbReference type="EMBL" id="TWT59400.1"/>
    </source>
</evidence>
<evidence type="ECO:0000256" key="5">
    <source>
        <dbReference type="HAMAP-Rule" id="MF_00948"/>
    </source>
</evidence>
<dbReference type="SMART" id="SM00738">
    <property type="entry name" value="NGN"/>
    <property type="match status" value="1"/>
</dbReference>
<evidence type="ECO:0000256" key="3">
    <source>
        <dbReference type="ARBA" id="ARBA00023015"/>
    </source>
</evidence>
<dbReference type="RefSeq" id="WP_146501548.1">
    <property type="nucleotide sequence ID" value="NZ_SJPG01000001.1"/>
</dbReference>
<organism evidence="10 11">
    <name type="scientific">Rubinisphaera italica</name>
    <dbReference type="NCBI Taxonomy" id="2527969"/>
    <lineage>
        <taxon>Bacteria</taxon>
        <taxon>Pseudomonadati</taxon>
        <taxon>Planctomycetota</taxon>
        <taxon>Planctomycetia</taxon>
        <taxon>Planctomycetales</taxon>
        <taxon>Planctomycetaceae</taxon>
        <taxon>Rubinisphaera</taxon>
    </lineage>
</organism>
<evidence type="ECO:0000256" key="1">
    <source>
        <dbReference type="ARBA" id="ARBA00022472"/>
    </source>
</evidence>
<feature type="region of interest" description="Disordered" evidence="8">
    <location>
        <begin position="1"/>
        <end position="20"/>
    </location>
</feature>
<dbReference type="AlphaFoldDB" id="A0A5C5X8Y6"/>
<evidence type="ECO:0000256" key="2">
    <source>
        <dbReference type="ARBA" id="ARBA00022814"/>
    </source>
</evidence>
<dbReference type="GO" id="GO:0005829">
    <property type="term" value="C:cytosol"/>
    <property type="evidence" value="ECO:0007669"/>
    <property type="project" value="TreeGrafter"/>
</dbReference>
<dbReference type="InterPro" id="IPR047050">
    <property type="entry name" value="NGN"/>
</dbReference>
<dbReference type="GO" id="GO:0031564">
    <property type="term" value="P:transcription antitermination"/>
    <property type="evidence" value="ECO:0007669"/>
    <property type="project" value="UniProtKB-UniRule"/>
</dbReference>
<comment type="function">
    <text evidence="5 7">Participates in transcription elongation, termination and antitermination.</text>
</comment>
<dbReference type="GO" id="GO:0032784">
    <property type="term" value="P:regulation of DNA-templated transcription elongation"/>
    <property type="evidence" value="ECO:0007669"/>
    <property type="project" value="InterPro"/>
</dbReference>
<reference evidence="10 11" key="1">
    <citation type="submission" date="2019-02" db="EMBL/GenBank/DDBJ databases">
        <title>Deep-cultivation of Planctomycetes and their phenomic and genomic characterization uncovers novel biology.</title>
        <authorList>
            <person name="Wiegand S."/>
            <person name="Jogler M."/>
            <person name="Boedeker C."/>
            <person name="Pinto D."/>
            <person name="Vollmers J."/>
            <person name="Rivas-Marin E."/>
            <person name="Kohn T."/>
            <person name="Peeters S.H."/>
            <person name="Heuer A."/>
            <person name="Rast P."/>
            <person name="Oberbeckmann S."/>
            <person name="Bunk B."/>
            <person name="Jeske O."/>
            <person name="Meyerdierks A."/>
            <person name="Storesund J.E."/>
            <person name="Kallscheuer N."/>
            <person name="Luecker S."/>
            <person name="Lage O.M."/>
            <person name="Pohl T."/>
            <person name="Merkel B.J."/>
            <person name="Hornburger P."/>
            <person name="Mueller R.-W."/>
            <person name="Bruemmer F."/>
            <person name="Labrenz M."/>
            <person name="Spormann A.M."/>
            <person name="Op Den Camp H."/>
            <person name="Overmann J."/>
            <person name="Amann R."/>
            <person name="Jetten M.S.M."/>
            <person name="Mascher T."/>
            <person name="Medema M.H."/>
            <person name="Devos D.P."/>
            <person name="Kaster A.-K."/>
            <person name="Ovreas L."/>
            <person name="Rohde M."/>
            <person name="Galperin M.Y."/>
            <person name="Jogler C."/>
        </authorList>
    </citation>
    <scope>NUCLEOTIDE SEQUENCE [LARGE SCALE GENOMIC DNA]</scope>
    <source>
        <strain evidence="10 11">Pan54</strain>
    </source>
</reference>
<dbReference type="PRINTS" id="PR00338">
    <property type="entry name" value="NUSGTNSCPFCT"/>
</dbReference>
<keyword evidence="4 5" id="KW-0804">Transcription</keyword>
<keyword evidence="11" id="KW-1185">Reference proteome</keyword>
<keyword evidence="2 5" id="KW-0889">Transcription antitermination</keyword>
<dbReference type="InterPro" id="IPR006645">
    <property type="entry name" value="NGN-like_dom"/>
</dbReference>
<dbReference type="HAMAP" id="MF_00948">
    <property type="entry name" value="NusG"/>
    <property type="match status" value="1"/>
</dbReference>
<sequence>MDDLDIDNSKIPSRDDEAASGKPDMLWYVLKVQSNRERTIRDALLRRIKRDHLDEYFGEIIIPTERIVETKSGKKRVREQRLYPGYIMIQMILNDDSWYLVRDTGGVGDFTGSAGKPIPMREEEIVRMLGQEETKEEEPTKVKINLGVGDTVKIGEGTFESFEGSIEAIDDASGKISVLIEIFGRPTPVELEHWQVEKI</sequence>
<dbReference type="SUPFAM" id="SSF50104">
    <property type="entry name" value="Translation proteins SH3-like domain"/>
    <property type="match status" value="1"/>
</dbReference>
<dbReference type="PROSITE" id="PS01014">
    <property type="entry name" value="NUSG"/>
    <property type="match status" value="1"/>
</dbReference>
<dbReference type="Gene3D" id="3.30.70.940">
    <property type="entry name" value="NusG, N-terminal domain"/>
    <property type="match status" value="1"/>
</dbReference>
<dbReference type="NCBIfam" id="TIGR00922">
    <property type="entry name" value="nusG"/>
    <property type="match status" value="1"/>
</dbReference>
<dbReference type="CDD" id="cd06091">
    <property type="entry name" value="KOW_NusG"/>
    <property type="match status" value="1"/>
</dbReference>
<keyword evidence="3 5" id="KW-0805">Transcription regulation</keyword>
<comment type="similarity">
    <text evidence="5 7">Belongs to the NusG family.</text>
</comment>
<evidence type="ECO:0000256" key="8">
    <source>
        <dbReference type="SAM" id="MobiDB-lite"/>
    </source>
</evidence>
<proteinExistence type="inferred from homology"/>
<evidence type="ECO:0000256" key="6">
    <source>
        <dbReference type="NCBIfam" id="TIGR00922"/>
    </source>
</evidence>